<sequence length="24" mass="2457">MIAFLASDAADYITGEIINASGGR</sequence>
<accession>A0ABY9TC15</accession>
<name>A0ABY9TC15_BREBE</name>
<reference evidence="1 2" key="1">
    <citation type="submission" date="2023-09" db="EMBL/GenBank/DDBJ databases">
        <title>Complete Genome and Methylome dissection of Bacillus brevis NEB573 original source of BbsI restriction endonuclease.</title>
        <authorList>
            <person name="Fomenkov A."/>
            <person name="Roberts R.D."/>
        </authorList>
    </citation>
    <scope>NUCLEOTIDE SEQUENCE [LARGE SCALE GENOMIC DNA]</scope>
    <source>
        <strain evidence="1 2">NEB573</strain>
    </source>
</reference>
<proteinExistence type="predicted"/>
<keyword evidence="2" id="KW-1185">Reference proteome</keyword>
<dbReference type="Proteomes" id="UP001256827">
    <property type="component" value="Chromosome"/>
</dbReference>
<evidence type="ECO:0000313" key="1">
    <source>
        <dbReference type="EMBL" id="WNC17640.1"/>
    </source>
</evidence>
<dbReference type="SUPFAM" id="SSF51735">
    <property type="entry name" value="NAD(P)-binding Rossmann-fold domains"/>
    <property type="match status" value="1"/>
</dbReference>
<dbReference type="Gene3D" id="3.40.50.720">
    <property type="entry name" value="NAD(P)-binding Rossmann-like Domain"/>
    <property type="match status" value="1"/>
</dbReference>
<dbReference type="InterPro" id="IPR036291">
    <property type="entry name" value="NAD(P)-bd_dom_sf"/>
</dbReference>
<dbReference type="RefSeq" id="WP_310774145.1">
    <property type="nucleotide sequence ID" value="NZ_CP134050.1"/>
</dbReference>
<dbReference type="EMBL" id="CP134050">
    <property type="protein sequence ID" value="WNC17640.1"/>
    <property type="molecule type" value="Genomic_DNA"/>
</dbReference>
<organism evidence="1 2">
    <name type="scientific">Brevibacillus brevis</name>
    <name type="common">Bacillus brevis</name>
    <dbReference type="NCBI Taxonomy" id="1393"/>
    <lineage>
        <taxon>Bacteria</taxon>
        <taxon>Bacillati</taxon>
        <taxon>Bacillota</taxon>
        <taxon>Bacilli</taxon>
        <taxon>Bacillales</taxon>
        <taxon>Paenibacillaceae</taxon>
        <taxon>Brevibacillus</taxon>
    </lineage>
</organism>
<gene>
    <name evidence="1" type="ORF">RGB73_05065</name>
</gene>
<protein>
    <recommendedName>
        <fullName evidence="3">SDR family oxidoreductase</fullName>
    </recommendedName>
</protein>
<evidence type="ECO:0008006" key="3">
    <source>
        <dbReference type="Google" id="ProtNLM"/>
    </source>
</evidence>
<evidence type="ECO:0000313" key="2">
    <source>
        <dbReference type="Proteomes" id="UP001256827"/>
    </source>
</evidence>